<accession>A0A0C9ZSX6</accession>
<dbReference type="EMBL" id="KN833708">
    <property type="protein sequence ID" value="KIK25367.1"/>
    <property type="molecule type" value="Genomic_DNA"/>
</dbReference>
<dbReference type="STRING" id="765257.A0A0C9ZSX6"/>
<protein>
    <submittedName>
        <fullName evidence="1">Uncharacterized protein</fullName>
    </submittedName>
</protein>
<dbReference type="HOGENOM" id="CLU_114232_0_0_1"/>
<proteinExistence type="predicted"/>
<name>A0A0C9ZSX6_9AGAM</name>
<gene>
    <name evidence="1" type="ORF">PISMIDRAFT_96805</name>
</gene>
<evidence type="ECO:0000313" key="1">
    <source>
        <dbReference type="EMBL" id="KIK25367.1"/>
    </source>
</evidence>
<dbReference type="Proteomes" id="UP000054018">
    <property type="component" value="Unassembled WGS sequence"/>
</dbReference>
<keyword evidence="2" id="KW-1185">Reference proteome</keyword>
<sequence>LIDWHAASIANEMVNDLGDWLRHWLKRGIQEQGSAAQEVLDHCEHDVSKLWKQWSDQCVAQLSIQVYAPAQLRKELDTVLTLQTELDGSERVLQGVQAIVKKGPASQGALDALASLECSHEQLLHKVDTLYALLNIQDRFPELDGVSLEFVQTLLLAQDLKINICKWAIGSFF</sequence>
<dbReference type="AlphaFoldDB" id="A0A0C9ZSX6"/>
<reference evidence="1 2" key="1">
    <citation type="submission" date="2014-04" db="EMBL/GenBank/DDBJ databases">
        <authorList>
            <consortium name="DOE Joint Genome Institute"/>
            <person name="Kuo A."/>
            <person name="Kohler A."/>
            <person name="Costa M.D."/>
            <person name="Nagy L.G."/>
            <person name="Floudas D."/>
            <person name="Copeland A."/>
            <person name="Barry K.W."/>
            <person name="Cichocki N."/>
            <person name="Veneault-Fourrey C."/>
            <person name="LaButti K."/>
            <person name="Lindquist E.A."/>
            <person name="Lipzen A."/>
            <person name="Lundell T."/>
            <person name="Morin E."/>
            <person name="Murat C."/>
            <person name="Sun H."/>
            <person name="Tunlid A."/>
            <person name="Henrissat B."/>
            <person name="Grigoriev I.V."/>
            <person name="Hibbett D.S."/>
            <person name="Martin F."/>
            <person name="Nordberg H.P."/>
            <person name="Cantor M.N."/>
            <person name="Hua S.X."/>
        </authorList>
    </citation>
    <scope>NUCLEOTIDE SEQUENCE [LARGE SCALE GENOMIC DNA]</scope>
    <source>
        <strain evidence="1 2">441</strain>
    </source>
</reference>
<dbReference type="OrthoDB" id="3364670at2759"/>
<evidence type="ECO:0000313" key="2">
    <source>
        <dbReference type="Proteomes" id="UP000054018"/>
    </source>
</evidence>
<reference evidence="2" key="2">
    <citation type="submission" date="2015-01" db="EMBL/GenBank/DDBJ databases">
        <title>Evolutionary Origins and Diversification of the Mycorrhizal Mutualists.</title>
        <authorList>
            <consortium name="DOE Joint Genome Institute"/>
            <consortium name="Mycorrhizal Genomics Consortium"/>
            <person name="Kohler A."/>
            <person name="Kuo A."/>
            <person name="Nagy L.G."/>
            <person name="Floudas D."/>
            <person name="Copeland A."/>
            <person name="Barry K.W."/>
            <person name="Cichocki N."/>
            <person name="Veneault-Fourrey C."/>
            <person name="LaButti K."/>
            <person name="Lindquist E.A."/>
            <person name="Lipzen A."/>
            <person name="Lundell T."/>
            <person name="Morin E."/>
            <person name="Murat C."/>
            <person name="Riley R."/>
            <person name="Ohm R."/>
            <person name="Sun H."/>
            <person name="Tunlid A."/>
            <person name="Henrissat B."/>
            <person name="Grigoriev I.V."/>
            <person name="Hibbett D.S."/>
            <person name="Martin F."/>
        </authorList>
    </citation>
    <scope>NUCLEOTIDE SEQUENCE [LARGE SCALE GENOMIC DNA]</scope>
    <source>
        <strain evidence="2">441</strain>
    </source>
</reference>
<organism evidence="1 2">
    <name type="scientific">Pisolithus microcarpus 441</name>
    <dbReference type="NCBI Taxonomy" id="765257"/>
    <lineage>
        <taxon>Eukaryota</taxon>
        <taxon>Fungi</taxon>
        <taxon>Dikarya</taxon>
        <taxon>Basidiomycota</taxon>
        <taxon>Agaricomycotina</taxon>
        <taxon>Agaricomycetes</taxon>
        <taxon>Agaricomycetidae</taxon>
        <taxon>Boletales</taxon>
        <taxon>Sclerodermatineae</taxon>
        <taxon>Pisolithaceae</taxon>
        <taxon>Pisolithus</taxon>
    </lineage>
</organism>
<feature type="non-terminal residue" evidence="1">
    <location>
        <position position="1"/>
    </location>
</feature>